<dbReference type="EMBL" id="NMVO01000001">
    <property type="protein sequence ID" value="OYO17953.1"/>
    <property type="molecule type" value="Genomic_DNA"/>
</dbReference>
<sequence length="339" mass="34827">MTRRALLGVGGSLAAAGLLAGTARPAAARQPFRIAVATNEPWGTYHVRPMLDEVAARGGTLTQLVPDRSGLPAGDPVTALPLATANPRDVDVLVISGATDWPARAVRALPGVPVVASGLAYLNPTRAPYAAEVAARITAATAGSTAEQQTFAAHLGIRPQQIRVVGIPELDDLPERRPEPGTVLILTSVTYPDATGGAAPGTELLLASARALAAQGKRIIVGLHPRENPALWSEFEIAAEGSLAASARAEVAIGIPGTVFPKIAAVGTPLVGVVADGLNVPDYLLSVCTPARTLDEVLAAVTAARPVSRQQLREVVGPIGRAGRTLVQAWYAASRAGAR</sequence>
<feature type="signal peptide" evidence="1">
    <location>
        <begin position="1"/>
        <end position="20"/>
    </location>
</feature>
<dbReference type="AlphaFoldDB" id="A0A255GTT1"/>
<protein>
    <recommendedName>
        <fullName evidence="4">ABC transporter substrate-binding protein</fullName>
    </recommendedName>
</protein>
<dbReference type="Proteomes" id="UP000215896">
    <property type="component" value="Unassembled WGS sequence"/>
</dbReference>
<name>A0A255GTT1_9ACTN</name>
<reference evidence="2 3" key="1">
    <citation type="submission" date="2017-07" db="EMBL/GenBank/DDBJ databases">
        <title>Draft whole genome sequences of clinical Proprionibacteriaceae strains.</title>
        <authorList>
            <person name="Bernier A.-M."/>
            <person name="Bernard K."/>
            <person name="Domingo M.-C."/>
        </authorList>
    </citation>
    <scope>NUCLEOTIDE SEQUENCE [LARGE SCALE GENOMIC DNA]</scope>
    <source>
        <strain evidence="2 3">NML 030167</strain>
    </source>
</reference>
<evidence type="ECO:0000313" key="3">
    <source>
        <dbReference type="Proteomes" id="UP000215896"/>
    </source>
</evidence>
<keyword evidence="3" id="KW-1185">Reference proteome</keyword>
<dbReference type="PROSITE" id="PS51318">
    <property type="entry name" value="TAT"/>
    <property type="match status" value="1"/>
</dbReference>
<evidence type="ECO:0000256" key="1">
    <source>
        <dbReference type="SAM" id="SignalP"/>
    </source>
</evidence>
<accession>A0A255GTT1</accession>
<evidence type="ECO:0000313" key="2">
    <source>
        <dbReference type="EMBL" id="OYO17953.1"/>
    </source>
</evidence>
<proteinExistence type="predicted"/>
<gene>
    <name evidence="2" type="ORF">CGZ94_02395</name>
</gene>
<dbReference type="OrthoDB" id="5146343at2"/>
<dbReference type="InterPro" id="IPR006311">
    <property type="entry name" value="TAT_signal"/>
</dbReference>
<comment type="caution">
    <text evidence="2">The sequence shown here is derived from an EMBL/GenBank/DDBJ whole genome shotgun (WGS) entry which is preliminary data.</text>
</comment>
<evidence type="ECO:0008006" key="4">
    <source>
        <dbReference type="Google" id="ProtNLM"/>
    </source>
</evidence>
<keyword evidence="1" id="KW-0732">Signal</keyword>
<feature type="chain" id="PRO_5039620210" description="ABC transporter substrate-binding protein" evidence="1">
    <location>
        <begin position="21"/>
        <end position="339"/>
    </location>
</feature>
<organism evidence="2 3">
    <name type="scientific">Enemella evansiae</name>
    <dbReference type="NCBI Taxonomy" id="2016499"/>
    <lineage>
        <taxon>Bacteria</taxon>
        <taxon>Bacillati</taxon>
        <taxon>Actinomycetota</taxon>
        <taxon>Actinomycetes</taxon>
        <taxon>Propionibacteriales</taxon>
        <taxon>Propionibacteriaceae</taxon>
        <taxon>Enemella</taxon>
    </lineage>
</organism>
<dbReference type="SUPFAM" id="SSF53756">
    <property type="entry name" value="UDP-Glycosyltransferase/glycogen phosphorylase"/>
    <property type="match status" value="1"/>
</dbReference>